<keyword evidence="4" id="KW-1185">Reference proteome</keyword>
<feature type="region of interest" description="Disordered" evidence="1">
    <location>
        <begin position="1"/>
        <end position="21"/>
    </location>
</feature>
<dbReference type="AlphaFoldDB" id="A0A6A6VH60"/>
<evidence type="ECO:0008006" key="5">
    <source>
        <dbReference type="Google" id="ProtNLM"/>
    </source>
</evidence>
<keyword evidence="2" id="KW-1133">Transmembrane helix</keyword>
<dbReference type="Proteomes" id="UP000799440">
    <property type="component" value="Unassembled WGS sequence"/>
</dbReference>
<reference evidence="3" key="1">
    <citation type="journal article" date="2020" name="Stud. Mycol.">
        <title>101 Dothideomycetes genomes: a test case for predicting lifestyles and emergence of pathogens.</title>
        <authorList>
            <person name="Haridas S."/>
            <person name="Albert R."/>
            <person name="Binder M."/>
            <person name="Bloem J."/>
            <person name="Labutti K."/>
            <person name="Salamov A."/>
            <person name="Andreopoulos B."/>
            <person name="Baker S."/>
            <person name="Barry K."/>
            <person name="Bills G."/>
            <person name="Bluhm B."/>
            <person name="Cannon C."/>
            <person name="Castanera R."/>
            <person name="Culley D."/>
            <person name="Daum C."/>
            <person name="Ezra D."/>
            <person name="Gonzalez J."/>
            <person name="Henrissat B."/>
            <person name="Kuo A."/>
            <person name="Liang C."/>
            <person name="Lipzen A."/>
            <person name="Lutzoni F."/>
            <person name="Magnuson J."/>
            <person name="Mondo S."/>
            <person name="Nolan M."/>
            <person name="Ohm R."/>
            <person name="Pangilinan J."/>
            <person name="Park H.-J."/>
            <person name="Ramirez L."/>
            <person name="Alfaro M."/>
            <person name="Sun H."/>
            <person name="Tritt A."/>
            <person name="Yoshinaga Y."/>
            <person name="Zwiers L.-H."/>
            <person name="Turgeon B."/>
            <person name="Goodwin S."/>
            <person name="Spatafora J."/>
            <person name="Crous P."/>
            <person name="Grigoriev I."/>
        </authorList>
    </citation>
    <scope>NUCLEOTIDE SEQUENCE</scope>
    <source>
        <strain evidence="3">CBS 119925</strain>
    </source>
</reference>
<evidence type="ECO:0000256" key="1">
    <source>
        <dbReference type="SAM" id="MobiDB-lite"/>
    </source>
</evidence>
<feature type="region of interest" description="Disordered" evidence="1">
    <location>
        <begin position="143"/>
        <end position="183"/>
    </location>
</feature>
<evidence type="ECO:0000313" key="3">
    <source>
        <dbReference type="EMBL" id="KAF2749044.1"/>
    </source>
</evidence>
<feature type="region of interest" description="Disordered" evidence="1">
    <location>
        <begin position="62"/>
        <end position="120"/>
    </location>
</feature>
<keyword evidence="2" id="KW-0472">Membrane</keyword>
<keyword evidence="2" id="KW-0812">Transmembrane</keyword>
<accession>A0A6A6VH60</accession>
<organism evidence="3 4">
    <name type="scientific">Sporormia fimetaria CBS 119925</name>
    <dbReference type="NCBI Taxonomy" id="1340428"/>
    <lineage>
        <taxon>Eukaryota</taxon>
        <taxon>Fungi</taxon>
        <taxon>Dikarya</taxon>
        <taxon>Ascomycota</taxon>
        <taxon>Pezizomycotina</taxon>
        <taxon>Dothideomycetes</taxon>
        <taxon>Pleosporomycetidae</taxon>
        <taxon>Pleosporales</taxon>
        <taxon>Sporormiaceae</taxon>
        <taxon>Sporormia</taxon>
    </lineage>
</organism>
<proteinExistence type="predicted"/>
<feature type="transmembrane region" description="Helical" evidence="2">
    <location>
        <begin position="33"/>
        <end position="57"/>
    </location>
</feature>
<evidence type="ECO:0000313" key="4">
    <source>
        <dbReference type="Proteomes" id="UP000799440"/>
    </source>
</evidence>
<dbReference type="EMBL" id="MU006567">
    <property type="protein sequence ID" value="KAF2749044.1"/>
    <property type="molecule type" value="Genomic_DNA"/>
</dbReference>
<protein>
    <recommendedName>
        <fullName evidence="5">Mid2 domain-containing protein</fullName>
    </recommendedName>
</protein>
<feature type="compositionally biased region" description="Polar residues" evidence="1">
    <location>
        <begin position="98"/>
        <end position="116"/>
    </location>
</feature>
<feature type="compositionally biased region" description="Basic and acidic residues" evidence="1">
    <location>
        <begin position="165"/>
        <end position="175"/>
    </location>
</feature>
<name>A0A6A6VH60_9PLEO</name>
<evidence type="ECO:0000256" key="2">
    <source>
        <dbReference type="SAM" id="Phobius"/>
    </source>
</evidence>
<gene>
    <name evidence="3" type="ORF">M011DRAFT_323238</name>
</gene>
<sequence length="183" mass="19696">MPPPPDPASTKHSTVQSPVDAHRASEKAFSSGAIIGIAVGGGMVVIGTVLAFAFYCFKNHRKGKGKVPPTSELSGRSVVLPKAEGPTELDGRAYARSEPNSTAAYSSYHSQPTTPFSPEDVYSRHAEDINAWGNQNRVTPVELSTQRSGYFVPADPGPRKGSLQSDDRYSHEHAVESAAHWRH</sequence>